<evidence type="ECO:0000313" key="2">
    <source>
        <dbReference type="Proteomes" id="UP000054549"/>
    </source>
</evidence>
<organism evidence="1 2">
    <name type="scientific">Amanita muscaria (strain Koide BX008)</name>
    <dbReference type="NCBI Taxonomy" id="946122"/>
    <lineage>
        <taxon>Eukaryota</taxon>
        <taxon>Fungi</taxon>
        <taxon>Dikarya</taxon>
        <taxon>Basidiomycota</taxon>
        <taxon>Agaricomycotina</taxon>
        <taxon>Agaricomycetes</taxon>
        <taxon>Agaricomycetidae</taxon>
        <taxon>Agaricales</taxon>
        <taxon>Pluteineae</taxon>
        <taxon>Amanitaceae</taxon>
        <taxon>Amanita</taxon>
    </lineage>
</organism>
<dbReference type="InParanoid" id="A0A0C2XHC1"/>
<reference evidence="1 2" key="1">
    <citation type="submission" date="2014-04" db="EMBL/GenBank/DDBJ databases">
        <title>Evolutionary Origins and Diversification of the Mycorrhizal Mutualists.</title>
        <authorList>
            <consortium name="DOE Joint Genome Institute"/>
            <consortium name="Mycorrhizal Genomics Consortium"/>
            <person name="Kohler A."/>
            <person name="Kuo A."/>
            <person name="Nagy L.G."/>
            <person name="Floudas D."/>
            <person name="Copeland A."/>
            <person name="Barry K.W."/>
            <person name="Cichocki N."/>
            <person name="Veneault-Fourrey C."/>
            <person name="LaButti K."/>
            <person name="Lindquist E.A."/>
            <person name="Lipzen A."/>
            <person name="Lundell T."/>
            <person name="Morin E."/>
            <person name="Murat C."/>
            <person name="Riley R."/>
            <person name="Ohm R."/>
            <person name="Sun H."/>
            <person name="Tunlid A."/>
            <person name="Henrissat B."/>
            <person name="Grigoriev I.V."/>
            <person name="Hibbett D.S."/>
            <person name="Martin F."/>
        </authorList>
    </citation>
    <scope>NUCLEOTIDE SEQUENCE [LARGE SCALE GENOMIC DNA]</scope>
    <source>
        <strain evidence="1 2">Koide BX008</strain>
    </source>
</reference>
<accession>A0A0C2XHC1</accession>
<sequence>MLTYTWLVFLHAELKNSHACRVRQILSEMPQVQSIMSEGDLTPRHQTIRNGICQVLFAAL</sequence>
<dbReference type="AlphaFoldDB" id="A0A0C2XHC1"/>
<dbReference type="EMBL" id="KN818227">
    <property type="protein sequence ID" value="KIL68831.1"/>
    <property type="molecule type" value="Genomic_DNA"/>
</dbReference>
<dbReference type="Proteomes" id="UP000054549">
    <property type="component" value="Unassembled WGS sequence"/>
</dbReference>
<evidence type="ECO:0000313" key="1">
    <source>
        <dbReference type="EMBL" id="KIL68831.1"/>
    </source>
</evidence>
<keyword evidence="2" id="KW-1185">Reference proteome</keyword>
<proteinExistence type="predicted"/>
<dbReference type="HOGENOM" id="CLU_2941268_0_0_1"/>
<name>A0A0C2XHC1_AMAMK</name>
<protein>
    <submittedName>
        <fullName evidence="1">Uncharacterized protein</fullName>
    </submittedName>
</protein>
<gene>
    <name evidence="1" type="ORF">M378DRAFT_157965</name>
</gene>